<dbReference type="GO" id="GO:0009307">
    <property type="term" value="P:DNA restriction-modification system"/>
    <property type="evidence" value="ECO:0007669"/>
    <property type="project" value="UniProtKB-KW"/>
</dbReference>
<keyword evidence="5" id="KW-0378">Hydrolase</keyword>
<organism evidence="5">
    <name type="scientific">Synechococcus elongatus PCC 11802</name>
    <dbReference type="NCBI Taxonomy" id="2283154"/>
    <lineage>
        <taxon>Bacteria</taxon>
        <taxon>Bacillati</taxon>
        <taxon>Cyanobacteriota</taxon>
        <taxon>Cyanophyceae</taxon>
        <taxon>Synechococcales</taxon>
        <taxon>Synechococcaceae</taxon>
        <taxon>Synechococcus</taxon>
    </lineage>
</organism>
<evidence type="ECO:0000313" key="5">
    <source>
        <dbReference type="EMBL" id="QFZ91174.2"/>
    </source>
</evidence>
<dbReference type="InterPro" id="IPR052021">
    <property type="entry name" value="Type-I_RS_S_subunit"/>
</dbReference>
<dbReference type="RefSeq" id="WP_208677443.1">
    <property type="nucleotide sequence ID" value="NZ_CP034671.2"/>
</dbReference>
<feature type="domain" description="Type I restriction modification DNA specificity" evidence="4">
    <location>
        <begin position="257"/>
        <end position="401"/>
    </location>
</feature>
<dbReference type="Pfam" id="PF01420">
    <property type="entry name" value="Methylase_S"/>
    <property type="match status" value="2"/>
</dbReference>
<dbReference type="PANTHER" id="PTHR30408">
    <property type="entry name" value="TYPE-1 RESTRICTION ENZYME ECOKI SPECIFICITY PROTEIN"/>
    <property type="match status" value="1"/>
</dbReference>
<dbReference type="EC" id="3.1.21.-" evidence="5"/>
<dbReference type="InterPro" id="IPR044946">
    <property type="entry name" value="Restrct_endonuc_typeI_TRD_sf"/>
</dbReference>
<protein>
    <submittedName>
        <fullName evidence="5">Restriction endonuclease subunit S</fullName>
        <ecNumber evidence="5">3.1.21.-</ecNumber>
    </submittedName>
</protein>
<name>A0AAT9JSM5_SYNEL</name>
<dbReference type="InterPro" id="IPR000055">
    <property type="entry name" value="Restrct_endonuc_typeI_TRD"/>
</dbReference>
<evidence type="ECO:0000256" key="3">
    <source>
        <dbReference type="ARBA" id="ARBA00023125"/>
    </source>
</evidence>
<dbReference type="Gene3D" id="1.10.287.1120">
    <property type="entry name" value="Bipartite methylase S protein"/>
    <property type="match status" value="1"/>
</dbReference>
<evidence type="ECO:0000256" key="1">
    <source>
        <dbReference type="ARBA" id="ARBA00010923"/>
    </source>
</evidence>
<dbReference type="REBASE" id="373222">
    <property type="entry name" value="S.Sel11802ORF8725P"/>
</dbReference>
<dbReference type="Gene3D" id="3.90.220.20">
    <property type="entry name" value="DNA methylase specificity domains"/>
    <property type="match status" value="2"/>
</dbReference>
<dbReference type="GO" id="GO:0003677">
    <property type="term" value="F:DNA binding"/>
    <property type="evidence" value="ECO:0007669"/>
    <property type="project" value="UniProtKB-KW"/>
</dbReference>
<keyword evidence="5" id="KW-0255">Endonuclease</keyword>
<keyword evidence="5" id="KW-0540">Nuclease</keyword>
<dbReference type="PANTHER" id="PTHR30408:SF12">
    <property type="entry name" value="TYPE I RESTRICTION ENZYME MJAVIII SPECIFICITY SUBUNIT"/>
    <property type="match status" value="1"/>
</dbReference>
<feature type="domain" description="Type I restriction modification DNA specificity" evidence="4">
    <location>
        <begin position="123"/>
        <end position="200"/>
    </location>
</feature>
<keyword evidence="2" id="KW-0680">Restriction system</keyword>
<dbReference type="SUPFAM" id="SSF116734">
    <property type="entry name" value="DNA methylase specificity domain"/>
    <property type="match status" value="2"/>
</dbReference>
<dbReference type="EMBL" id="CP034671">
    <property type="protein sequence ID" value="QFZ91174.2"/>
    <property type="molecule type" value="Genomic_DNA"/>
</dbReference>
<reference evidence="5" key="1">
    <citation type="submission" date="2024-01" db="EMBL/GenBank/DDBJ databases">
        <title>Synechococcus elongatus PCC 11802, a close yet different native of Synechococcus elongatus PCC 11801.</title>
        <authorList>
            <person name="Jaiswal D."/>
            <person name="Sengupta A."/>
            <person name="Sengupta S."/>
            <person name="Pakrasi H.B."/>
            <person name="Wangikar P."/>
        </authorList>
    </citation>
    <scope>NUCLEOTIDE SEQUENCE</scope>
    <source>
        <strain evidence="5">PCC 11802</strain>
    </source>
</reference>
<sequence>MSFPKYPAYKNSAVEWLGNIPTHWKVLELRRLMPEIESGVSVNALDNTPEDGIPSVLKTSCVYTGYFRPEERKEIIQEDIIRAACPVKSGRLIVSRMNTPDLVGAAGLSQESFNYVFLPDRLWQVKINNIDPKFAYYWTQTQVYRDQVKAACSGTSSSMQNLSQDKFLSFILPVPNNEEQKLIADFLDRETEKIDILIAEQQRLIELLQEKRQAVISHAVTKGLNPDAPMKDSGVEWLGQVPAHWSVGKLGYYTVTTTGSTPDRNNPSYWNGDIPWVKTGEVMYQDIYETEEKISDLALQQTSCSLLQPGTLLMALYGQGVTRGRVGMLAVEAACNQACAAITTDSRINPRFLELFLTKAYEHIRSLGNETTQQNLNLDFVRKLEIVVPPFAEQESIVDFLPEKLRAFESLVNDVKLEIDLLQERRSALISAAVTGQIDVRGLAEAVA</sequence>
<evidence type="ECO:0000256" key="2">
    <source>
        <dbReference type="ARBA" id="ARBA00022747"/>
    </source>
</evidence>
<comment type="similarity">
    <text evidence="1">Belongs to the type-I restriction system S methylase family.</text>
</comment>
<dbReference type="GO" id="GO:0004519">
    <property type="term" value="F:endonuclease activity"/>
    <property type="evidence" value="ECO:0007669"/>
    <property type="project" value="UniProtKB-KW"/>
</dbReference>
<gene>
    <name evidence="5" type="ORF">EKO22_01150</name>
</gene>
<evidence type="ECO:0000259" key="4">
    <source>
        <dbReference type="Pfam" id="PF01420"/>
    </source>
</evidence>
<dbReference type="AlphaFoldDB" id="A0AAT9JSM5"/>
<proteinExistence type="inferred from homology"/>
<keyword evidence="3" id="KW-0238">DNA-binding</keyword>
<dbReference type="CDD" id="cd17287">
    <property type="entry name" value="RMtype1_S_EcoN10ORF171P_TRD2-CR2_like"/>
    <property type="match status" value="1"/>
</dbReference>
<accession>A0AAT9JSM5</accession>
<dbReference type="GO" id="GO:0016787">
    <property type="term" value="F:hydrolase activity"/>
    <property type="evidence" value="ECO:0007669"/>
    <property type="project" value="UniProtKB-KW"/>
</dbReference>